<keyword evidence="2" id="KW-0963">Cytoplasm</keyword>
<protein>
    <recommendedName>
        <fullName evidence="5">Cilia-and flagella-associated protein 96</fullName>
    </recommendedName>
</protein>
<evidence type="ECO:0000256" key="3">
    <source>
        <dbReference type="ARBA" id="ARBA00023212"/>
    </source>
</evidence>
<dbReference type="PANTHER" id="PTHR31144">
    <property type="entry name" value="UPF0602 PROTEIN C4ORF47"/>
    <property type="match status" value="1"/>
</dbReference>
<dbReference type="Proteomes" id="UP000440578">
    <property type="component" value="Unassembled WGS sequence"/>
</dbReference>
<proteinExistence type="inferred from homology"/>
<dbReference type="EMBL" id="VIIS01001815">
    <property type="protein sequence ID" value="KAF0292396.1"/>
    <property type="molecule type" value="Genomic_DNA"/>
</dbReference>
<evidence type="ECO:0000256" key="1">
    <source>
        <dbReference type="ARBA" id="ARBA00004300"/>
    </source>
</evidence>
<dbReference type="GO" id="GO:0005881">
    <property type="term" value="C:cytoplasmic microtubule"/>
    <property type="evidence" value="ECO:0007669"/>
    <property type="project" value="TreeGrafter"/>
</dbReference>
<evidence type="ECO:0000313" key="6">
    <source>
        <dbReference type="EMBL" id="KAF0292396.1"/>
    </source>
</evidence>
<accession>A0A6A4VD22</accession>
<dbReference type="InterPro" id="IPR029358">
    <property type="entry name" value="CFAP96"/>
</dbReference>
<comment type="caution">
    <text evidence="6">The sequence shown here is derived from an EMBL/GenBank/DDBJ whole genome shotgun (WGS) entry which is preliminary data.</text>
</comment>
<keyword evidence="3" id="KW-0206">Cytoskeleton</keyword>
<sequence>MAERTCQDRVGLFKEMGYLHTGGWGITNYNKAFNDQASRGLQMLPGGSKERAANQDGYFASTFNRCFAGESWASAYTTDKLMDRRVKGRGTQVGARDWMPPNHAKDPNGVGSYYGTFIGHMAAMDPMERSRGLLSHEPPNVLTNPSKKGTGYGYAGVALNHYPEHSNEPYAEQRRLEQQTRAQHRKAMLNGPLRLNNYPLTYFGPDPYVPTSVGRTYEMRRIPASPKVAFRPAGPAKKDGGCKAGCLSKFPEYKADVYGMRSPYPQNVVNKFGKTFYPPTRGKSVRQDSIVNTNVAKSIHEQSWRTKRNVVFNKVCASVGL</sequence>
<name>A0A6A4VD22_AMPAM</name>
<evidence type="ECO:0000256" key="4">
    <source>
        <dbReference type="ARBA" id="ARBA00035656"/>
    </source>
</evidence>
<gene>
    <name evidence="6" type="primary">CD047</name>
    <name evidence="6" type="ORF">FJT64_009594</name>
</gene>
<evidence type="ECO:0000256" key="2">
    <source>
        <dbReference type="ARBA" id="ARBA00022490"/>
    </source>
</evidence>
<comment type="similarity">
    <text evidence="4">Belongs to the CFAP96 family.</text>
</comment>
<dbReference type="PANTHER" id="PTHR31144:SF1">
    <property type="entry name" value="UPF0602 PROTEIN C4ORF47"/>
    <property type="match status" value="1"/>
</dbReference>
<dbReference type="Pfam" id="PF15239">
    <property type="entry name" value="CFAP96-like"/>
    <property type="match status" value="1"/>
</dbReference>
<evidence type="ECO:0000256" key="5">
    <source>
        <dbReference type="ARBA" id="ARBA00035693"/>
    </source>
</evidence>
<reference evidence="6 7" key="1">
    <citation type="submission" date="2019-07" db="EMBL/GenBank/DDBJ databases">
        <title>Draft genome assembly of a fouling barnacle, Amphibalanus amphitrite (Darwin, 1854): The first reference genome for Thecostraca.</title>
        <authorList>
            <person name="Kim W."/>
        </authorList>
    </citation>
    <scope>NUCLEOTIDE SEQUENCE [LARGE SCALE GENOMIC DNA]</scope>
    <source>
        <strain evidence="6">SNU_AA5</strain>
        <tissue evidence="6">Soma without cirri and trophi</tissue>
    </source>
</reference>
<organism evidence="6 7">
    <name type="scientific">Amphibalanus amphitrite</name>
    <name type="common">Striped barnacle</name>
    <name type="synonym">Balanus amphitrite</name>
    <dbReference type="NCBI Taxonomy" id="1232801"/>
    <lineage>
        <taxon>Eukaryota</taxon>
        <taxon>Metazoa</taxon>
        <taxon>Ecdysozoa</taxon>
        <taxon>Arthropoda</taxon>
        <taxon>Crustacea</taxon>
        <taxon>Multicrustacea</taxon>
        <taxon>Cirripedia</taxon>
        <taxon>Thoracica</taxon>
        <taxon>Thoracicalcarea</taxon>
        <taxon>Balanomorpha</taxon>
        <taxon>Balanoidea</taxon>
        <taxon>Balanidae</taxon>
        <taxon>Amphibalaninae</taxon>
        <taxon>Amphibalanus</taxon>
    </lineage>
</organism>
<dbReference type="GO" id="GO:0005813">
    <property type="term" value="C:centrosome"/>
    <property type="evidence" value="ECO:0007669"/>
    <property type="project" value="UniProtKB-SubCell"/>
</dbReference>
<comment type="subcellular location">
    <subcellularLocation>
        <location evidence="1">Cytoplasm</location>
        <location evidence="1">Cytoskeleton</location>
        <location evidence="1">Microtubule organizing center</location>
        <location evidence="1">Centrosome</location>
    </subcellularLocation>
</comment>
<dbReference type="AlphaFoldDB" id="A0A6A4VD22"/>
<evidence type="ECO:0000313" key="7">
    <source>
        <dbReference type="Proteomes" id="UP000440578"/>
    </source>
</evidence>
<keyword evidence="7" id="KW-1185">Reference proteome</keyword>